<reference evidence="3 4" key="2">
    <citation type="submission" date="2024-07" db="EMBL/GenBank/DDBJ databases">
        <authorList>
            <person name="Akdeniz Z."/>
        </authorList>
    </citation>
    <scope>NUCLEOTIDE SEQUENCE [LARGE SCALE GENOMIC DNA]</scope>
</reference>
<feature type="transmembrane region" description="Helical" evidence="1">
    <location>
        <begin position="278"/>
        <end position="299"/>
    </location>
</feature>
<keyword evidence="1" id="KW-0472">Membrane</keyword>
<evidence type="ECO:0000256" key="1">
    <source>
        <dbReference type="SAM" id="Phobius"/>
    </source>
</evidence>
<accession>A0AA86UTZ8</accession>
<comment type="caution">
    <text evidence="2">The sequence shown here is derived from an EMBL/GenBank/DDBJ whole genome shotgun (WGS) entry which is preliminary data.</text>
</comment>
<name>A0AA86UTZ8_9EUKA</name>
<protein>
    <submittedName>
        <fullName evidence="3">Hypothetical_protein</fullName>
    </submittedName>
</protein>
<dbReference type="Proteomes" id="UP001642409">
    <property type="component" value="Unassembled WGS sequence"/>
</dbReference>
<proteinExistence type="predicted"/>
<dbReference type="EMBL" id="CATOUU010001030">
    <property type="protein sequence ID" value="CAI9967854.1"/>
    <property type="molecule type" value="Genomic_DNA"/>
</dbReference>
<evidence type="ECO:0000313" key="2">
    <source>
        <dbReference type="EMBL" id="CAI9967854.1"/>
    </source>
</evidence>
<keyword evidence="4" id="KW-1185">Reference proteome</keyword>
<keyword evidence="1" id="KW-0812">Transmembrane</keyword>
<evidence type="ECO:0000313" key="4">
    <source>
        <dbReference type="Proteomes" id="UP001642409"/>
    </source>
</evidence>
<sequence>MFYYTQNGGDMCISTNKGEKECQNNLSQFYSKNFNSITIDGNNKSEFVLRSYKSNIDRIEIRNCVINLDAAMGYFQYVTFYYCKFYGNLNDKFHAISIDLTGGIKLSSLSAGHIEIINIKCSTQQNTINQVDFDGTEQMNNLNTLTLNYCYADLSKFKGTWKRVEFLNCDFRQKISNAFKSDYMKIESHDEYVLCAFTNYHFNHISLKFQYCIFNPMFLKSNQWKSIDLNLVLCSIDLEQLYGKKQWTRQTNSEPHQVLENLGYLQTSLQWPESKPMIWQQISTLVTLLQFLVILARIFNSVRCHIQWQEKTQQLVKDLPQVSTTLGLIQRVIMLT</sequence>
<organism evidence="2">
    <name type="scientific">Hexamita inflata</name>
    <dbReference type="NCBI Taxonomy" id="28002"/>
    <lineage>
        <taxon>Eukaryota</taxon>
        <taxon>Metamonada</taxon>
        <taxon>Diplomonadida</taxon>
        <taxon>Hexamitidae</taxon>
        <taxon>Hexamitinae</taxon>
        <taxon>Hexamita</taxon>
    </lineage>
</organism>
<dbReference type="AlphaFoldDB" id="A0AA86UTZ8"/>
<keyword evidence="1" id="KW-1133">Transmembrane helix</keyword>
<evidence type="ECO:0000313" key="3">
    <source>
        <dbReference type="EMBL" id="CAL6051783.1"/>
    </source>
</evidence>
<reference evidence="2" key="1">
    <citation type="submission" date="2023-06" db="EMBL/GenBank/DDBJ databases">
        <authorList>
            <person name="Kurt Z."/>
        </authorList>
    </citation>
    <scope>NUCLEOTIDE SEQUENCE</scope>
</reference>
<gene>
    <name evidence="3" type="ORF">HINF_LOCUS44537</name>
    <name evidence="2" type="ORF">HINF_LOCUS55499</name>
</gene>
<dbReference type="EMBL" id="CAXDID020000189">
    <property type="protein sequence ID" value="CAL6051783.1"/>
    <property type="molecule type" value="Genomic_DNA"/>
</dbReference>